<dbReference type="InterPro" id="IPR005180">
    <property type="entry name" value="DUF302"/>
</dbReference>
<dbReference type="RefSeq" id="WP_074942050.1">
    <property type="nucleotide sequence ID" value="NZ_CYSD01000033.1"/>
</dbReference>
<reference evidence="3 4" key="1">
    <citation type="submission" date="2015-09" db="EMBL/GenBank/DDBJ databases">
        <authorList>
            <consortium name="Swine Surveillance"/>
        </authorList>
    </citation>
    <scope>NUCLEOTIDE SEQUENCE [LARGE SCALE GENOMIC DNA]</scope>
    <source>
        <strain evidence="3 4">CECT 7557</strain>
    </source>
</reference>
<sequence length="168" mass="18093">MRLLTALPLALFFLSPAIAPPVFAENGSVQVDEMSSRPGWSYRKTSKSYAQLIGDLKAAVKANKFGIVTEAGPTEVARGRGVRIPGNRVIGVFNNVYAVRVLDLSTPAMIEAPIRFYVTENADGSADLSYKLPSTVFAPYLAEAGPELDVICKELDQIFATIARTAAQ</sequence>
<dbReference type="SUPFAM" id="SSF103247">
    <property type="entry name" value="TT1751-like"/>
    <property type="match status" value="1"/>
</dbReference>
<dbReference type="Gene3D" id="3.30.310.70">
    <property type="entry name" value="TT1751-like domain"/>
    <property type="match status" value="1"/>
</dbReference>
<name>A0A0P1GBD5_9RHOB</name>
<dbReference type="CDD" id="cd14797">
    <property type="entry name" value="DUF302"/>
    <property type="match status" value="1"/>
</dbReference>
<evidence type="ECO:0000259" key="2">
    <source>
        <dbReference type="Pfam" id="PF03625"/>
    </source>
</evidence>
<feature type="signal peptide" evidence="1">
    <location>
        <begin position="1"/>
        <end position="19"/>
    </location>
</feature>
<dbReference type="AlphaFoldDB" id="A0A0P1GBD5"/>
<dbReference type="InterPro" id="IPR035923">
    <property type="entry name" value="TT1751-like_sf"/>
</dbReference>
<dbReference type="OrthoDB" id="5783872at2"/>
<evidence type="ECO:0000313" key="3">
    <source>
        <dbReference type="EMBL" id="CUH78808.1"/>
    </source>
</evidence>
<dbReference type="Pfam" id="PF03625">
    <property type="entry name" value="DUF302"/>
    <property type="match status" value="1"/>
</dbReference>
<dbReference type="Proteomes" id="UP000052022">
    <property type="component" value="Unassembled WGS sequence"/>
</dbReference>
<proteinExistence type="predicted"/>
<keyword evidence="4" id="KW-1185">Reference proteome</keyword>
<accession>A0A0P1GBD5</accession>
<keyword evidence="1" id="KW-0732">Signal</keyword>
<protein>
    <recommendedName>
        <fullName evidence="2">DUF302 domain-containing protein</fullName>
    </recommendedName>
</protein>
<feature type="domain" description="DUF302" evidence="2">
    <location>
        <begin position="80"/>
        <end position="132"/>
    </location>
</feature>
<organism evidence="3 4">
    <name type="scientific">Tritonibacter multivorans</name>
    <dbReference type="NCBI Taxonomy" id="928856"/>
    <lineage>
        <taxon>Bacteria</taxon>
        <taxon>Pseudomonadati</taxon>
        <taxon>Pseudomonadota</taxon>
        <taxon>Alphaproteobacteria</taxon>
        <taxon>Rhodobacterales</taxon>
        <taxon>Paracoccaceae</taxon>
        <taxon>Tritonibacter</taxon>
    </lineage>
</organism>
<evidence type="ECO:0000256" key="1">
    <source>
        <dbReference type="SAM" id="SignalP"/>
    </source>
</evidence>
<feature type="chain" id="PRO_5006063264" description="DUF302 domain-containing protein" evidence="1">
    <location>
        <begin position="20"/>
        <end position="168"/>
    </location>
</feature>
<evidence type="ECO:0000313" key="4">
    <source>
        <dbReference type="Proteomes" id="UP000052022"/>
    </source>
</evidence>
<dbReference type="EMBL" id="CYSD01000033">
    <property type="protein sequence ID" value="CUH78808.1"/>
    <property type="molecule type" value="Genomic_DNA"/>
</dbReference>
<gene>
    <name evidence="3" type="ORF">TRM7557_02051</name>
</gene>
<dbReference type="STRING" id="928856.SAMN04488049_110135"/>